<evidence type="ECO:0000256" key="3">
    <source>
        <dbReference type="ARBA" id="ARBA00022989"/>
    </source>
</evidence>
<dbReference type="FunCoup" id="A0A3N4LWD8">
    <property type="interactions" value="26"/>
</dbReference>
<keyword evidence="3 5" id="KW-1133">Transmembrane helix</keyword>
<feature type="transmembrane region" description="Helical" evidence="5">
    <location>
        <begin position="244"/>
        <end position="264"/>
    </location>
</feature>
<accession>A0A3N4LWD8</accession>
<dbReference type="Pfam" id="PF07690">
    <property type="entry name" value="MFS_1"/>
    <property type="match status" value="1"/>
</dbReference>
<feature type="transmembrane region" description="Helical" evidence="5">
    <location>
        <begin position="380"/>
        <end position="398"/>
    </location>
</feature>
<evidence type="ECO:0000313" key="8">
    <source>
        <dbReference type="Proteomes" id="UP000267821"/>
    </source>
</evidence>
<reference evidence="7 8" key="1">
    <citation type="journal article" date="2018" name="Nat. Ecol. Evol.">
        <title>Pezizomycetes genomes reveal the molecular basis of ectomycorrhizal truffle lifestyle.</title>
        <authorList>
            <person name="Murat C."/>
            <person name="Payen T."/>
            <person name="Noel B."/>
            <person name="Kuo A."/>
            <person name="Morin E."/>
            <person name="Chen J."/>
            <person name="Kohler A."/>
            <person name="Krizsan K."/>
            <person name="Balestrini R."/>
            <person name="Da Silva C."/>
            <person name="Montanini B."/>
            <person name="Hainaut M."/>
            <person name="Levati E."/>
            <person name="Barry K.W."/>
            <person name="Belfiori B."/>
            <person name="Cichocki N."/>
            <person name="Clum A."/>
            <person name="Dockter R.B."/>
            <person name="Fauchery L."/>
            <person name="Guy J."/>
            <person name="Iotti M."/>
            <person name="Le Tacon F."/>
            <person name="Lindquist E.A."/>
            <person name="Lipzen A."/>
            <person name="Malagnac F."/>
            <person name="Mello A."/>
            <person name="Molinier V."/>
            <person name="Miyauchi S."/>
            <person name="Poulain J."/>
            <person name="Riccioni C."/>
            <person name="Rubini A."/>
            <person name="Sitrit Y."/>
            <person name="Splivallo R."/>
            <person name="Traeger S."/>
            <person name="Wang M."/>
            <person name="Zifcakova L."/>
            <person name="Wipf D."/>
            <person name="Zambonelli A."/>
            <person name="Paolocci F."/>
            <person name="Nowrousian M."/>
            <person name="Ottonello S."/>
            <person name="Baldrian P."/>
            <person name="Spatafora J.W."/>
            <person name="Henrissat B."/>
            <person name="Nagy L.G."/>
            <person name="Aury J.M."/>
            <person name="Wincker P."/>
            <person name="Grigoriev I.V."/>
            <person name="Bonfante P."/>
            <person name="Martin F.M."/>
        </authorList>
    </citation>
    <scope>NUCLEOTIDE SEQUENCE [LARGE SCALE GENOMIC DNA]</scope>
    <source>
        <strain evidence="7 8">ATCC MYA-4762</strain>
    </source>
</reference>
<dbReference type="Proteomes" id="UP000267821">
    <property type="component" value="Unassembled WGS sequence"/>
</dbReference>
<name>A0A3N4LWD8_9PEZI</name>
<keyword evidence="2 5" id="KW-0812">Transmembrane</keyword>
<gene>
    <name evidence="7" type="ORF">L211DRAFT_780556</name>
</gene>
<feature type="transmembrane region" description="Helical" evidence="5">
    <location>
        <begin position="142"/>
        <end position="166"/>
    </location>
</feature>
<evidence type="ECO:0000313" key="7">
    <source>
        <dbReference type="EMBL" id="RPB27224.1"/>
    </source>
</evidence>
<feature type="transmembrane region" description="Helical" evidence="5">
    <location>
        <begin position="410"/>
        <end position="433"/>
    </location>
</feature>
<dbReference type="Gene3D" id="1.20.1250.20">
    <property type="entry name" value="MFS general substrate transporter like domains"/>
    <property type="match status" value="2"/>
</dbReference>
<feature type="transmembrane region" description="Helical" evidence="5">
    <location>
        <begin position="315"/>
        <end position="334"/>
    </location>
</feature>
<feature type="transmembrane region" description="Helical" evidence="5">
    <location>
        <begin position="354"/>
        <end position="373"/>
    </location>
</feature>
<evidence type="ECO:0000256" key="2">
    <source>
        <dbReference type="ARBA" id="ARBA00022692"/>
    </source>
</evidence>
<feature type="transmembrane region" description="Helical" evidence="5">
    <location>
        <begin position="524"/>
        <end position="544"/>
    </location>
</feature>
<protein>
    <submittedName>
        <fullName evidence="7">MFS general substrate transporter</fullName>
    </submittedName>
</protein>
<dbReference type="OrthoDB" id="419537at2759"/>
<evidence type="ECO:0000256" key="5">
    <source>
        <dbReference type="SAM" id="Phobius"/>
    </source>
</evidence>
<keyword evidence="4 5" id="KW-0472">Membrane</keyword>
<dbReference type="InterPro" id="IPR011701">
    <property type="entry name" value="MFS"/>
</dbReference>
<dbReference type="SUPFAM" id="SSF103473">
    <property type="entry name" value="MFS general substrate transporter"/>
    <property type="match status" value="1"/>
</dbReference>
<feature type="transmembrane region" description="Helical" evidence="5">
    <location>
        <begin position="49"/>
        <end position="69"/>
    </location>
</feature>
<feature type="transmembrane region" description="Helical" evidence="5">
    <location>
        <begin position="276"/>
        <end position="294"/>
    </location>
</feature>
<evidence type="ECO:0000256" key="1">
    <source>
        <dbReference type="ARBA" id="ARBA00004141"/>
    </source>
</evidence>
<dbReference type="GO" id="GO:0015174">
    <property type="term" value="F:basic amino acid transmembrane transporter activity"/>
    <property type="evidence" value="ECO:0007669"/>
    <property type="project" value="TreeGrafter"/>
</dbReference>
<evidence type="ECO:0000256" key="4">
    <source>
        <dbReference type="ARBA" id="ARBA00023136"/>
    </source>
</evidence>
<dbReference type="STRING" id="1051890.A0A3N4LWD8"/>
<dbReference type="AlphaFoldDB" id="A0A3N4LWD8"/>
<dbReference type="InterPro" id="IPR036259">
    <property type="entry name" value="MFS_trans_sf"/>
</dbReference>
<evidence type="ECO:0000259" key="6">
    <source>
        <dbReference type="PROSITE" id="PS50850"/>
    </source>
</evidence>
<dbReference type="InParanoid" id="A0A3N4LWD8"/>
<comment type="subcellular location">
    <subcellularLocation>
        <location evidence="1">Membrane</location>
        <topology evidence="1">Multi-pass membrane protein</topology>
    </subcellularLocation>
</comment>
<dbReference type="GO" id="GO:0000329">
    <property type="term" value="C:fungal-type vacuole membrane"/>
    <property type="evidence" value="ECO:0007669"/>
    <property type="project" value="TreeGrafter"/>
</dbReference>
<sequence length="571" mass="61673">MEPELVQDNVLKKIIDEETPLIGGKQSTGTSGGGDAGSKFLTGISEKEFWFIFTGILIVNFVGAFDSTIMASTHTSVTSAFNSSNSASWLSTSFLLASTSFQPIYGRASDVIGRRIPFVVALVLFTSGTLWCATAQSIGSFIAARALCGVGCGGVWTMGAIVLSDIVPIEIRGTYQSWNNLTYGLGSMMGAALGGFMADQLGWRWAFGVQVPPALLCTAIISYTSPGSISISQTLPKKKKLPKFDFRGCFLLLVSTALLVLGLSTGGNVFPWTSPFVISSLVMGSILWALFIVVEKTAEAPIMPLKMVWNRPRNFLVFSNFLYTVGMNSIIFNLPLYFQAVCLTTATTAGTRMLIPSISGTISGVSTGIIIVATGRLRPTLLLGAALILFGSILIATMKPTYSPLQYFFILIPANLGIGFNFPSTIMSMLAVSTQKDQAVATSTLLLWRSLGSVVGVASGSLIVQNLLKWGLEREVDGSGWGMTREQDELVREMVRRSVESVVGLEGEYQRQVVKAYEGALKGAFWWAVMATVVSGVMVCSIRVPKLGAVGEYRKVEEMEEEFRDEQMEQQ</sequence>
<keyword evidence="8" id="KW-1185">Reference proteome</keyword>
<dbReference type="PROSITE" id="PS50850">
    <property type="entry name" value="MFS"/>
    <property type="match status" value="1"/>
</dbReference>
<proteinExistence type="predicted"/>
<dbReference type="PANTHER" id="PTHR23501">
    <property type="entry name" value="MAJOR FACILITATOR SUPERFAMILY"/>
    <property type="match status" value="1"/>
</dbReference>
<dbReference type="PANTHER" id="PTHR23501:SF67">
    <property type="entry name" value="MFS MULTIDRUG EFFLUX TRANSPORTER (EUROFUNG)"/>
    <property type="match status" value="1"/>
</dbReference>
<feature type="transmembrane region" description="Helical" evidence="5">
    <location>
        <begin position="118"/>
        <end position="136"/>
    </location>
</feature>
<organism evidence="7 8">
    <name type="scientific">Terfezia boudieri ATCC MYA-4762</name>
    <dbReference type="NCBI Taxonomy" id="1051890"/>
    <lineage>
        <taxon>Eukaryota</taxon>
        <taxon>Fungi</taxon>
        <taxon>Dikarya</taxon>
        <taxon>Ascomycota</taxon>
        <taxon>Pezizomycotina</taxon>
        <taxon>Pezizomycetes</taxon>
        <taxon>Pezizales</taxon>
        <taxon>Pezizaceae</taxon>
        <taxon>Terfezia</taxon>
    </lineage>
</organism>
<dbReference type="InterPro" id="IPR020846">
    <property type="entry name" value="MFS_dom"/>
</dbReference>
<feature type="transmembrane region" description="Helical" evidence="5">
    <location>
        <begin position="203"/>
        <end position="223"/>
    </location>
</feature>
<dbReference type="EMBL" id="ML121532">
    <property type="protein sequence ID" value="RPB27224.1"/>
    <property type="molecule type" value="Genomic_DNA"/>
</dbReference>
<feature type="domain" description="Major facilitator superfamily (MFS) profile" evidence="6">
    <location>
        <begin position="52"/>
        <end position="548"/>
    </location>
</feature>
<feature type="transmembrane region" description="Helical" evidence="5">
    <location>
        <begin position="445"/>
        <end position="464"/>
    </location>
</feature>
<feature type="transmembrane region" description="Helical" evidence="5">
    <location>
        <begin position="178"/>
        <end position="197"/>
    </location>
</feature>